<keyword evidence="1" id="KW-1133">Transmembrane helix</keyword>
<keyword evidence="1" id="KW-0812">Transmembrane</keyword>
<evidence type="ECO:0000313" key="2">
    <source>
        <dbReference type="EMBL" id="PKB92698.1"/>
    </source>
</evidence>
<accession>A0A2N0NDR5</accession>
<protein>
    <submittedName>
        <fullName evidence="2">Uncharacterized protein</fullName>
    </submittedName>
</protein>
<comment type="caution">
    <text evidence="2">The sequence shown here is derived from an EMBL/GenBank/DDBJ whole genome shotgun (WGS) entry which is preliminary data.</text>
</comment>
<proteinExistence type="predicted"/>
<dbReference type="EMBL" id="LLXJ01010184">
    <property type="protein sequence ID" value="PKB92698.1"/>
    <property type="molecule type" value="Genomic_DNA"/>
</dbReference>
<reference evidence="2 3" key="1">
    <citation type="submission" date="2016-04" db="EMBL/GenBank/DDBJ databases">
        <title>Genome analyses suggest a sexual origin of heterokaryosis in a supposedly ancient asexual fungus.</title>
        <authorList>
            <person name="Ropars J."/>
            <person name="Sedzielewska K."/>
            <person name="Noel J."/>
            <person name="Charron P."/>
            <person name="Farinelli L."/>
            <person name="Marton T."/>
            <person name="Kruger M."/>
            <person name="Pelin A."/>
            <person name="Brachmann A."/>
            <person name="Corradi N."/>
        </authorList>
    </citation>
    <scope>NUCLEOTIDE SEQUENCE [LARGE SCALE GENOMIC DNA]</scope>
    <source>
        <strain evidence="2 3">A5</strain>
    </source>
</reference>
<dbReference type="Proteomes" id="UP000232722">
    <property type="component" value="Unassembled WGS sequence"/>
</dbReference>
<dbReference type="AlphaFoldDB" id="A0A2N0NDR5"/>
<gene>
    <name evidence="2" type="ORF">RhiirA5_443723</name>
</gene>
<reference evidence="2 3" key="2">
    <citation type="submission" date="2017-09" db="EMBL/GenBank/DDBJ databases">
        <title>Extensive intraspecific genome diversity in a model arbuscular mycorrhizal fungus.</title>
        <authorList>
            <person name="Chen E.C."/>
            <person name="Morin E."/>
            <person name="Beaudet D."/>
            <person name="Noel J."/>
            <person name="Ndikumana S."/>
            <person name="Charron P."/>
            <person name="St-Onge C."/>
            <person name="Giorgi J."/>
            <person name="Grigoriev I.V."/>
            <person name="Roux C."/>
            <person name="Martin F.M."/>
            <person name="Corradi N."/>
        </authorList>
    </citation>
    <scope>NUCLEOTIDE SEQUENCE [LARGE SCALE GENOMIC DNA]</scope>
    <source>
        <strain evidence="2 3">A5</strain>
    </source>
</reference>
<organism evidence="2 3">
    <name type="scientific">Rhizophagus irregularis</name>
    <dbReference type="NCBI Taxonomy" id="588596"/>
    <lineage>
        <taxon>Eukaryota</taxon>
        <taxon>Fungi</taxon>
        <taxon>Fungi incertae sedis</taxon>
        <taxon>Mucoromycota</taxon>
        <taxon>Glomeromycotina</taxon>
        <taxon>Glomeromycetes</taxon>
        <taxon>Glomerales</taxon>
        <taxon>Glomeraceae</taxon>
        <taxon>Rhizophagus</taxon>
    </lineage>
</organism>
<feature type="transmembrane region" description="Helical" evidence="1">
    <location>
        <begin position="44"/>
        <end position="62"/>
    </location>
</feature>
<name>A0A2N0NDR5_9GLOM</name>
<keyword evidence="1" id="KW-0472">Membrane</keyword>
<sequence>MYAIITLLDYSSNWKILKLLKDADLPNQNLFEIGHSYWIFQWKLPVGLLLKLAIVYVIKIFIVKRLDV</sequence>
<evidence type="ECO:0000313" key="3">
    <source>
        <dbReference type="Proteomes" id="UP000232722"/>
    </source>
</evidence>
<evidence type="ECO:0000256" key="1">
    <source>
        <dbReference type="SAM" id="Phobius"/>
    </source>
</evidence>